<name>A0A915IY32_ROMCU</name>
<reference evidence="2" key="1">
    <citation type="submission" date="2022-11" db="UniProtKB">
        <authorList>
            <consortium name="WormBaseParasite"/>
        </authorList>
    </citation>
    <scope>IDENTIFICATION</scope>
</reference>
<accession>A0A915IY32</accession>
<sequence>MKSNLTNRIIELLNFPVLPMYKLAIRDHLQYNDPTLPRIPHEVDDVWIERVAVDQPLHE</sequence>
<dbReference type="Proteomes" id="UP000887565">
    <property type="component" value="Unplaced"/>
</dbReference>
<evidence type="ECO:0000313" key="2">
    <source>
        <dbReference type="WBParaSite" id="nRc.2.0.1.t19111-RA"/>
    </source>
</evidence>
<keyword evidence="1" id="KW-1185">Reference proteome</keyword>
<dbReference type="WBParaSite" id="nRc.2.0.1.t19111-RA">
    <property type="protein sequence ID" value="nRc.2.0.1.t19111-RA"/>
    <property type="gene ID" value="nRc.2.0.1.g19111"/>
</dbReference>
<dbReference type="AlphaFoldDB" id="A0A915IY32"/>
<proteinExistence type="predicted"/>
<protein>
    <submittedName>
        <fullName evidence="2">Uncharacterized protein</fullName>
    </submittedName>
</protein>
<evidence type="ECO:0000313" key="1">
    <source>
        <dbReference type="Proteomes" id="UP000887565"/>
    </source>
</evidence>
<organism evidence="1 2">
    <name type="scientific">Romanomermis culicivorax</name>
    <name type="common">Nematode worm</name>
    <dbReference type="NCBI Taxonomy" id="13658"/>
    <lineage>
        <taxon>Eukaryota</taxon>
        <taxon>Metazoa</taxon>
        <taxon>Ecdysozoa</taxon>
        <taxon>Nematoda</taxon>
        <taxon>Enoplea</taxon>
        <taxon>Dorylaimia</taxon>
        <taxon>Mermithida</taxon>
        <taxon>Mermithoidea</taxon>
        <taxon>Mermithidae</taxon>
        <taxon>Romanomermis</taxon>
    </lineage>
</organism>